<feature type="binding site" evidence="5">
    <location>
        <position position="120"/>
    </location>
    <ligand>
        <name>5-phospho-alpha-D-ribose 1-diphosphate</name>
        <dbReference type="ChEBI" id="CHEBI:58017"/>
    </ligand>
</feature>
<proteinExistence type="inferred from homology"/>
<feature type="domain" description="Glycosyl transferase family 3" evidence="6">
    <location>
        <begin position="73"/>
        <end position="323"/>
    </location>
</feature>
<keyword evidence="2 5" id="KW-0808">Transferase</keyword>
<dbReference type="EMBL" id="JAUOZS010000001">
    <property type="protein sequence ID" value="MDT8902883.1"/>
    <property type="molecule type" value="Genomic_DNA"/>
</dbReference>
<evidence type="ECO:0000256" key="4">
    <source>
        <dbReference type="ARBA" id="ARBA00023141"/>
    </source>
</evidence>
<organism evidence="8 9">
    <name type="scientific">Anaeroselena agilis</name>
    <dbReference type="NCBI Taxonomy" id="3063788"/>
    <lineage>
        <taxon>Bacteria</taxon>
        <taxon>Bacillati</taxon>
        <taxon>Bacillota</taxon>
        <taxon>Negativicutes</taxon>
        <taxon>Acetonemataceae</taxon>
        <taxon>Anaeroselena</taxon>
    </lineage>
</organism>
<evidence type="ECO:0000256" key="2">
    <source>
        <dbReference type="ARBA" id="ARBA00022679"/>
    </source>
</evidence>
<feature type="binding site" evidence="5">
    <location>
        <position position="80"/>
    </location>
    <ligand>
        <name>5-phospho-alpha-D-ribose 1-diphosphate</name>
        <dbReference type="ChEBI" id="CHEBI:58017"/>
    </ligand>
</feature>
<comment type="caution">
    <text evidence="8">The sequence shown here is derived from an EMBL/GenBank/DDBJ whole genome shotgun (WGS) entry which is preliminary data.</text>
</comment>
<feature type="binding site" evidence="5">
    <location>
        <position position="111"/>
    </location>
    <ligand>
        <name>anthranilate</name>
        <dbReference type="ChEBI" id="CHEBI:16567"/>
        <label>1</label>
    </ligand>
</feature>
<sequence length="343" mass="34969">MLRESLGRVAAGHSLSHEEAGRTMAAIMSGEASDAQIGAFLTALKMKGETSEEIAGFAGVMRDFVVAVGASGGDVLDTCGTGGDGRGTFNISTAVALVVAGAGVTVAKHGNHGISSACGSADVLAALGVRVDLPPAAAAAALDTLGISFLYAPLYHPAMRHVAKSRRELGFRTVFNLLGPLTNPAGAARQLIGVYDPALTDKVAEVLLRLGTKRAMVVHSLDGLDEISAAAPTKIAEVVNGQVKSYLLDPADYGFRGDSSLYRGGAPDDNAAIILGILRGQKDGRRDIVLLNAAAALVVAGKAGSLREGLALAAASVDSGAALGRLEALRRFGADYREGLPLS</sequence>
<dbReference type="EC" id="2.4.2.18" evidence="5"/>
<keyword evidence="3 5" id="KW-0822">Tryptophan biosynthesis</keyword>
<name>A0ABU3P2Y2_9FIRM</name>
<dbReference type="GO" id="GO:0004048">
    <property type="term" value="F:anthranilate phosphoribosyltransferase activity"/>
    <property type="evidence" value="ECO:0007669"/>
    <property type="project" value="UniProtKB-EC"/>
</dbReference>
<comment type="cofactor">
    <cofactor evidence="5">
        <name>Mg(2+)</name>
        <dbReference type="ChEBI" id="CHEBI:18420"/>
    </cofactor>
    <text evidence="5">Binds 2 magnesium ions per monomer.</text>
</comment>
<dbReference type="Pfam" id="PF00591">
    <property type="entry name" value="Glycos_transf_3"/>
    <property type="match status" value="1"/>
</dbReference>
<feature type="binding site" evidence="5">
    <location>
        <begin position="83"/>
        <end position="84"/>
    </location>
    <ligand>
        <name>5-phospho-alpha-D-ribose 1-diphosphate</name>
        <dbReference type="ChEBI" id="CHEBI:58017"/>
    </ligand>
</feature>
<feature type="binding site" evidence="5">
    <location>
        <position position="88"/>
    </location>
    <ligand>
        <name>5-phospho-alpha-D-ribose 1-diphosphate</name>
        <dbReference type="ChEBI" id="CHEBI:58017"/>
    </ligand>
</feature>
<evidence type="ECO:0000259" key="7">
    <source>
        <dbReference type="Pfam" id="PF02885"/>
    </source>
</evidence>
<dbReference type="InterPro" id="IPR017459">
    <property type="entry name" value="Glycosyl_Trfase_fam3_N_dom"/>
</dbReference>
<comment type="catalytic activity">
    <reaction evidence="5">
        <text>N-(5-phospho-beta-D-ribosyl)anthranilate + diphosphate = 5-phospho-alpha-D-ribose 1-diphosphate + anthranilate</text>
        <dbReference type="Rhea" id="RHEA:11768"/>
        <dbReference type="ChEBI" id="CHEBI:16567"/>
        <dbReference type="ChEBI" id="CHEBI:18277"/>
        <dbReference type="ChEBI" id="CHEBI:33019"/>
        <dbReference type="ChEBI" id="CHEBI:58017"/>
        <dbReference type="EC" id="2.4.2.18"/>
    </reaction>
</comment>
<feature type="binding site" evidence="5">
    <location>
        <begin position="108"/>
        <end position="116"/>
    </location>
    <ligand>
        <name>5-phospho-alpha-D-ribose 1-diphosphate</name>
        <dbReference type="ChEBI" id="CHEBI:58017"/>
    </ligand>
</feature>
<feature type="domain" description="Glycosyl transferase family 3 N-terminal" evidence="7">
    <location>
        <begin position="5"/>
        <end position="64"/>
    </location>
</feature>
<dbReference type="PANTHER" id="PTHR43285:SF2">
    <property type="entry name" value="ANTHRANILATE PHOSPHORIBOSYLTRANSFERASE"/>
    <property type="match status" value="1"/>
</dbReference>
<feature type="binding site" evidence="5">
    <location>
        <position position="226"/>
    </location>
    <ligand>
        <name>Mg(2+)</name>
        <dbReference type="ChEBI" id="CHEBI:18420"/>
        <label>1</label>
    </ligand>
</feature>
<dbReference type="SUPFAM" id="SSF52418">
    <property type="entry name" value="Nucleoside phosphorylase/phosphoribosyltransferase catalytic domain"/>
    <property type="match status" value="1"/>
</dbReference>
<feature type="binding site" evidence="5">
    <location>
        <position position="80"/>
    </location>
    <ligand>
        <name>anthranilate</name>
        <dbReference type="ChEBI" id="CHEBI:16567"/>
        <label>1</label>
    </ligand>
</feature>
<evidence type="ECO:0000313" key="8">
    <source>
        <dbReference type="EMBL" id="MDT8902883.1"/>
    </source>
</evidence>
<comment type="subunit">
    <text evidence="5">Homodimer.</text>
</comment>
<keyword evidence="5" id="KW-0028">Amino-acid biosynthesis</keyword>
<dbReference type="RefSeq" id="WP_413781351.1">
    <property type="nucleotide sequence ID" value="NZ_JAUOZS010000001.1"/>
</dbReference>
<protein>
    <recommendedName>
        <fullName evidence="5">Anthranilate phosphoribosyltransferase</fullName>
        <ecNumber evidence="5">2.4.2.18</ecNumber>
    </recommendedName>
</protein>
<evidence type="ECO:0000256" key="3">
    <source>
        <dbReference type="ARBA" id="ARBA00022822"/>
    </source>
</evidence>
<comment type="caution">
    <text evidence="5">Lacks conserved residue(s) required for the propagation of feature annotation.</text>
</comment>
<feature type="binding site" evidence="5">
    <location>
        <position position="226"/>
    </location>
    <ligand>
        <name>Mg(2+)</name>
        <dbReference type="ChEBI" id="CHEBI:18420"/>
        <label>2</label>
    </ligand>
</feature>
<evidence type="ECO:0000256" key="5">
    <source>
        <dbReference type="HAMAP-Rule" id="MF_00211"/>
    </source>
</evidence>
<feature type="binding site" evidence="5">
    <location>
        <position position="166"/>
    </location>
    <ligand>
        <name>anthranilate</name>
        <dbReference type="ChEBI" id="CHEBI:16567"/>
        <label>2</label>
    </ligand>
</feature>
<dbReference type="Gene3D" id="1.20.970.10">
    <property type="entry name" value="Transferase, Pyrimidine Nucleoside Phosphorylase, Chain C"/>
    <property type="match status" value="1"/>
</dbReference>
<dbReference type="HAMAP" id="MF_00211">
    <property type="entry name" value="TrpD"/>
    <property type="match status" value="1"/>
</dbReference>
<dbReference type="Pfam" id="PF02885">
    <property type="entry name" value="Glycos_trans_3N"/>
    <property type="match status" value="1"/>
</dbReference>
<dbReference type="InterPro" id="IPR000312">
    <property type="entry name" value="Glycosyl_Trfase_fam3"/>
</dbReference>
<comment type="function">
    <text evidence="5">Catalyzes the transfer of the phosphoribosyl group of 5-phosphorylribose-1-pyrophosphate (PRPP) to anthranilate to yield N-(5'-phosphoribosyl)-anthranilate (PRA).</text>
</comment>
<keyword evidence="9" id="KW-1185">Reference proteome</keyword>
<dbReference type="SUPFAM" id="SSF47648">
    <property type="entry name" value="Nucleoside phosphorylase/phosphoribosyltransferase N-terminal domain"/>
    <property type="match status" value="1"/>
</dbReference>
<comment type="similarity">
    <text evidence="5">Belongs to the anthranilate phosphoribosyltransferase family.</text>
</comment>
<dbReference type="InterPro" id="IPR036320">
    <property type="entry name" value="Glycosyl_Trfase_fam3_N_dom_sf"/>
</dbReference>
<feature type="binding site" evidence="5">
    <location>
        <position position="225"/>
    </location>
    <ligand>
        <name>Mg(2+)</name>
        <dbReference type="ChEBI" id="CHEBI:18420"/>
        <label>2</label>
    </ligand>
</feature>
<dbReference type="NCBIfam" id="TIGR01245">
    <property type="entry name" value="trpD"/>
    <property type="match status" value="1"/>
</dbReference>
<dbReference type="InterPro" id="IPR035902">
    <property type="entry name" value="Nuc_phospho_transferase"/>
</dbReference>
<feature type="binding site" evidence="5">
    <location>
        <begin position="90"/>
        <end position="93"/>
    </location>
    <ligand>
        <name>5-phospho-alpha-D-ribose 1-diphosphate</name>
        <dbReference type="ChEBI" id="CHEBI:58017"/>
    </ligand>
</feature>
<dbReference type="InterPro" id="IPR005940">
    <property type="entry name" value="Anthranilate_Pribosyl_Tfrase"/>
</dbReference>
<feature type="binding site" evidence="5">
    <location>
        <position position="92"/>
    </location>
    <ligand>
        <name>Mg(2+)</name>
        <dbReference type="ChEBI" id="CHEBI:18420"/>
        <label>1</label>
    </ligand>
</feature>
<dbReference type="PANTHER" id="PTHR43285">
    <property type="entry name" value="ANTHRANILATE PHOSPHORIBOSYLTRANSFERASE"/>
    <property type="match status" value="1"/>
</dbReference>
<keyword evidence="1 5" id="KW-0328">Glycosyltransferase</keyword>
<keyword evidence="5" id="KW-0479">Metal-binding</keyword>
<comment type="pathway">
    <text evidence="5">Amino-acid biosynthesis; L-tryptophan biosynthesis; L-tryptophan from chorismate: step 2/5.</text>
</comment>
<dbReference type="Proteomes" id="UP001254848">
    <property type="component" value="Unassembled WGS sequence"/>
</dbReference>
<gene>
    <name evidence="5 8" type="primary">trpD</name>
    <name evidence="8" type="ORF">Q4T40_16700</name>
</gene>
<evidence type="ECO:0000256" key="1">
    <source>
        <dbReference type="ARBA" id="ARBA00022676"/>
    </source>
</evidence>
<accession>A0ABU3P2Y2</accession>
<reference evidence="8 9" key="1">
    <citation type="submission" date="2023-07" db="EMBL/GenBank/DDBJ databases">
        <title>The novel representative of Negativicutes class, Anaeroselena agilis gen. nov. sp. nov.</title>
        <authorList>
            <person name="Prokofeva M.I."/>
            <person name="Elcheninov A.G."/>
            <person name="Klyukina A."/>
            <person name="Kublanov I.V."/>
            <person name="Frolov E.N."/>
            <person name="Podosokorskaya O.A."/>
        </authorList>
    </citation>
    <scope>NUCLEOTIDE SEQUENCE [LARGE SCALE GENOMIC DNA]</scope>
    <source>
        <strain evidence="8 9">4137-cl</strain>
    </source>
</reference>
<evidence type="ECO:0000313" key="9">
    <source>
        <dbReference type="Proteomes" id="UP001254848"/>
    </source>
</evidence>
<evidence type="ECO:0000259" key="6">
    <source>
        <dbReference type="Pfam" id="PF00591"/>
    </source>
</evidence>
<keyword evidence="5" id="KW-0460">Magnesium</keyword>
<keyword evidence="4 5" id="KW-0057">Aromatic amino acid biosynthesis</keyword>
<dbReference type="Gene3D" id="3.40.1030.10">
    <property type="entry name" value="Nucleoside phosphorylase/phosphoribosyltransferase catalytic domain"/>
    <property type="match status" value="1"/>
</dbReference>